<sequence>MTAPTIPISTDSFEESFGDTIDIGVDVIHPMPITLVVFPAATVVTTLAQHGERANWAETEEITLRSRVRSLKIVETWLHGLVKVEREARARIKRQLGLVQEELESLKHSRFP</sequence>
<reference evidence="1" key="2">
    <citation type="submission" date="2022-01" db="EMBL/GenBank/DDBJ databases">
        <authorList>
            <person name="Yamashiro T."/>
            <person name="Shiraishi A."/>
            <person name="Satake H."/>
            <person name="Nakayama K."/>
        </authorList>
    </citation>
    <scope>NUCLEOTIDE SEQUENCE</scope>
</reference>
<accession>A0ABQ5CVF0</accession>
<evidence type="ECO:0000313" key="2">
    <source>
        <dbReference type="Proteomes" id="UP001151760"/>
    </source>
</evidence>
<keyword evidence="2" id="KW-1185">Reference proteome</keyword>
<comment type="caution">
    <text evidence="1">The sequence shown here is derived from an EMBL/GenBank/DDBJ whole genome shotgun (WGS) entry which is preliminary data.</text>
</comment>
<proteinExistence type="predicted"/>
<dbReference type="Proteomes" id="UP001151760">
    <property type="component" value="Unassembled WGS sequence"/>
</dbReference>
<protein>
    <submittedName>
        <fullName evidence="1">Uncharacterized protein</fullName>
    </submittedName>
</protein>
<name>A0ABQ5CVF0_9ASTR</name>
<organism evidence="1 2">
    <name type="scientific">Tanacetum coccineum</name>
    <dbReference type="NCBI Taxonomy" id="301880"/>
    <lineage>
        <taxon>Eukaryota</taxon>
        <taxon>Viridiplantae</taxon>
        <taxon>Streptophyta</taxon>
        <taxon>Embryophyta</taxon>
        <taxon>Tracheophyta</taxon>
        <taxon>Spermatophyta</taxon>
        <taxon>Magnoliopsida</taxon>
        <taxon>eudicotyledons</taxon>
        <taxon>Gunneridae</taxon>
        <taxon>Pentapetalae</taxon>
        <taxon>asterids</taxon>
        <taxon>campanulids</taxon>
        <taxon>Asterales</taxon>
        <taxon>Asteraceae</taxon>
        <taxon>Asteroideae</taxon>
        <taxon>Anthemideae</taxon>
        <taxon>Anthemidinae</taxon>
        <taxon>Tanacetum</taxon>
    </lineage>
</organism>
<dbReference type="EMBL" id="BQNB010014648">
    <property type="protein sequence ID" value="GJT30724.1"/>
    <property type="molecule type" value="Genomic_DNA"/>
</dbReference>
<reference evidence="1" key="1">
    <citation type="journal article" date="2022" name="Int. J. Mol. Sci.">
        <title>Draft Genome of Tanacetum Coccineum: Genomic Comparison of Closely Related Tanacetum-Family Plants.</title>
        <authorList>
            <person name="Yamashiro T."/>
            <person name="Shiraishi A."/>
            <person name="Nakayama K."/>
            <person name="Satake H."/>
        </authorList>
    </citation>
    <scope>NUCLEOTIDE SEQUENCE</scope>
</reference>
<evidence type="ECO:0000313" key="1">
    <source>
        <dbReference type="EMBL" id="GJT30724.1"/>
    </source>
</evidence>
<gene>
    <name evidence="1" type="ORF">Tco_0910999</name>
</gene>